<gene>
    <name evidence="1" type="ordered locus">AMED_8661</name>
</gene>
<dbReference type="GeneID" id="92876264"/>
<name>A0A0H3DI46_AMYMU</name>
<dbReference type="AlphaFoldDB" id="A0A0H3DI46"/>
<evidence type="ECO:0008006" key="3">
    <source>
        <dbReference type="Google" id="ProtNLM"/>
    </source>
</evidence>
<reference evidence="1 2" key="1">
    <citation type="journal article" date="2010" name="Cell Res.">
        <title>Complete genome sequence of the rifamycin SV-producing Amycolatopsis mediterranei U32 revealed its genetic characteristics in phylogeny and metabolism.</title>
        <authorList>
            <person name="Zhao W."/>
            <person name="Zhong Y."/>
            <person name="Yuan H."/>
            <person name="Wang J."/>
            <person name="Zheng H."/>
            <person name="Wang Y."/>
            <person name="Cen X."/>
            <person name="Xu F."/>
            <person name="Bai J."/>
            <person name="Han X."/>
            <person name="Lu G."/>
            <person name="Zhu Y."/>
            <person name="Shao Z."/>
            <person name="Yan H."/>
            <person name="Li C."/>
            <person name="Peng N."/>
            <person name="Zhang Z."/>
            <person name="Zhang Y."/>
            <person name="Lin W."/>
            <person name="Fan Y."/>
            <person name="Qin Z."/>
            <person name="Hu Y."/>
            <person name="Zhu B."/>
            <person name="Wang S."/>
            <person name="Ding X."/>
            <person name="Zhao G.P."/>
        </authorList>
    </citation>
    <scope>NUCLEOTIDE SEQUENCE [LARGE SCALE GENOMIC DNA]</scope>
    <source>
        <strain evidence="2">U-32</strain>
    </source>
</reference>
<dbReference type="RefSeq" id="WP_013230384.1">
    <property type="nucleotide sequence ID" value="NC_014318.1"/>
</dbReference>
<proteinExistence type="predicted"/>
<dbReference type="eggNOG" id="COG0454">
    <property type="taxonomic scope" value="Bacteria"/>
</dbReference>
<organism evidence="1 2">
    <name type="scientific">Amycolatopsis mediterranei (strain U-32)</name>
    <dbReference type="NCBI Taxonomy" id="749927"/>
    <lineage>
        <taxon>Bacteria</taxon>
        <taxon>Bacillati</taxon>
        <taxon>Actinomycetota</taxon>
        <taxon>Actinomycetes</taxon>
        <taxon>Pseudonocardiales</taxon>
        <taxon>Pseudonocardiaceae</taxon>
        <taxon>Amycolatopsis</taxon>
    </lineage>
</organism>
<dbReference type="Pfam" id="PF10898">
    <property type="entry name" value="DUF2716"/>
    <property type="match status" value="1"/>
</dbReference>
<evidence type="ECO:0000313" key="1">
    <source>
        <dbReference type="EMBL" id="ADJ50356.1"/>
    </source>
</evidence>
<protein>
    <recommendedName>
        <fullName evidence="3">DUF2716 domain-containing protein</fullName>
    </recommendedName>
</protein>
<dbReference type="EMBL" id="CP002000">
    <property type="protein sequence ID" value="ADJ50356.1"/>
    <property type="molecule type" value="Genomic_DNA"/>
</dbReference>
<dbReference type="PATRIC" id="fig|749927.5.peg.8991"/>
<sequence>MEEALNHRPQLPPVGAVVDRDGPVVRTHYGTHGEVSHGSLPDGDLEALVVRQVDAFARRNEPVLWPVHGDARLAEALLAAGFTAEPERAVLRCPIGTDTTTLPLVGHDWAGHQRVAELAAKTGPHRRPFSEFLADSAYLDRSAAVVLDGDRAAWLEQSGEFTVVGGVTDPRLAATLVAHDWRLAGPHRGMRFLLAEATGALRDAFEAAGMREVTTVTRYHLSSPGEPARTRPVRRLFSEPEYDDIWSRFEERFAFRPDTREFPGITEPAGSATWHVGDLDDRQLDALYDIVHKGLRKSVEPGEELYWLDWQHVGYRFDPARVDGAGPRWPGAVFPDGDYHIYLTGDLRLGTFGHPWEATICVFGDLLTRIDAELTAALGPPIRRSEP</sequence>
<accession>A0A0H3DI46</accession>
<dbReference type="HOGENOM" id="CLU_712977_0_0_11"/>
<dbReference type="OrthoDB" id="80999at2"/>
<dbReference type="Proteomes" id="UP000000328">
    <property type="component" value="Chromosome"/>
</dbReference>
<dbReference type="InterPro" id="IPR020323">
    <property type="entry name" value="DUF2716"/>
</dbReference>
<evidence type="ECO:0000313" key="2">
    <source>
        <dbReference type="Proteomes" id="UP000000328"/>
    </source>
</evidence>
<dbReference type="KEGG" id="amd:AMED_8661"/>